<evidence type="ECO:0000256" key="1">
    <source>
        <dbReference type="SAM" id="Coils"/>
    </source>
</evidence>
<reference evidence="3 4" key="1">
    <citation type="submission" date="2023-09" db="EMBL/GenBank/DDBJ databases">
        <title>Pangenome analysis of Batrachochytrium dendrobatidis and related Chytrids.</title>
        <authorList>
            <person name="Yacoub M.N."/>
            <person name="Stajich J.E."/>
            <person name="James T.Y."/>
        </authorList>
    </citation>
    <scope>NUCLEOTIDE SEQUENCE [LARGE SCALE GENOMIC DNA]</scope>
    <source>
        <strain evidence="3 4">JEL0888</strain>
    </source>
</reference>
<feature type="region of interest" description="Disordered" evidence="2">
    <location>
        <begin position="247"/>
        <end position="266"/>
    </location>
</feature>
<keyword evidence="1" id="KW-0175">Coiled coil</keyword>
<feature type="region of interest" description="Disordered" evidence="2">
    <location>
        <begin position="759"/>
        <end position="785"/>
    </location>
</feature>
<proteinExistence type="predicted"/>
<feature type="compositionally biased region" description="Low complexity" evidence="2">
    <location>
        <begin position="482"/>
        <end position="519"/>
    </location>
</feature>
<evidence type="ECO:0000313" key="4">
    <source>
        <dbReference type="Proteomes" id="UP001527925"/>
    </source>
</evidence>
<feature type="coiled-coil region" evidence="1">
    <location>
        <begin position="817"/>
        <end position="848"/>
    </location>
</feature>
<feature type="compositionally biased region" description="Basic and acidic residues" evidence="2">
    <location>
        <begin position="290"/>
        <end position="312"/>
    </location>
</feature>
<feature type="coiled-coil region" evidence="1">
    <location>
        <begin position="1063"/>
        <end position="1105"/>
    </location>
</feature>
<feature type="compositionally biased region" description="Low complexity" evidence="2">
    <location>
        <begin position="122"/>
        <end position="140"/>
    </location>
</feature>
<feature type="coiled-coil region" evidence="1">
    <location>
        <begin position="940"/>
        <end position="986"/>
    </location>
</feature>
<feature type="region of interest" description="Disordered" evidence="2">
    <location>
        <begin position="371"/>
        <end position="520"/>
    </location>
</feature>
<feature type="region of interest" description="Disordered" evidence="2">
    <location>
        <begin position="890"/>
        <end position="916"/>
    </location>
</feature>
<feature type="compositionally biased region" description="Low complexity" evidence="2">
    <location>
        <begin position="7"/>
        <end position="26"/>
    </location>
</feature>
<evidence type="ECO:0000256" key="2">
    <source>
        <dbReference type="SAM" id="MobiDB-lite"/>
    </source>
</evidence>
<feature type="compositionally biased region" description="Basic and acidic residues" evidence="2">
    <location>
        <begin position="199"/>
        <end position="208"/>
    </location>
</feature>
<comment type="caution">
    <text evidence="3">The sequence shown here is derived from an EMBL/GenBank/DDBJ whole genome shotgun (WGS) entry which is preliminary data.</text>
</comment>
<protein>
    <submittedName>
        <fullName evidence="3">Uncharacterized protein</fullName>
    </submittedName>
</protein>
<feature type="coiled-coil region" evidence="1">
    <location>
        <begin position="597"/>
        <end position="715"/>
    </location>
</feature>
<accession>A0ABR4N0C5</accession>
<feature type="region of interest" description="Disordered" evidence="2">
    <location>
        <begin position="50"/>
        <end position="208"/>
    </location>
</feature>
<gene>
    <name evidence="3" type="ORF">HK105_207549</name>
</gene>
<dbReference type="EMBL" id="JADGIZ020000054">
    <property type="protein sequence ID" value="KAL2912983.1"/>
    <property type="molecule type" value="Genomic_DNA"/>
</dbReference>
<dbReference type="Proteomes" id="UP001527925">
    <property type="component" value="Unassembled WGS sequence"/>
</dbReference>
<feature type="region of interest" description="Disordered" evidence="2">
    <location>
        <begin position="279"/>
        <end position="353"/>
    </location>
</feature>
<organism evidence="3 4">
    <name type="scientific">Polyrhizophydium stewartii</name>
    <dbReference type="NCBI Taxonomy" id="2732419"/>
    <lineage>
        <taxon>Eukaryota</taxon>
        <taxon>Fungi</taxon>
        <taxon>Fungi incertae sedis</taxon>
        <taxon>Chytridiomycota</taxon>
        <taxon>Chytridiomycota incertae sedis</taxon>
        <taxon>Chytridiomycetes</taxon>
        <taxon>Rhizophydiales</taxon>
        <taxon>Rhizophydiales incertae sedis</taxon>
        <taxon>Polyrhizophydium</taxon>
    </lineage>
</organism>
<keyword evidence="4" id="KW-1185">Reference proteome</keyword>
<feature type="compositionally biased region" description="Acidic residues" evidence="2">
    <location>
        <begin position="79"/>
        <end position="115"/>
    </location>
</feature>
<evidence type="ECO:0000313" key="3">
    <source>
        <dbReference type="EMBL" id="KAL2912983.1"/>
    </source>
</evidence>
<feature type="region of interest" description="Disordered" evidence="2">
    <location>
        <begin position="1"/>
        <end position="36"/>
    </location>
</feature>
<name>A0ABR4N0C5_9FUNG</name>
<sequence>MQPGDVSASSSASAAGAGALAYSGSAARGGRGAAGDLNSASYQKFLADFIDDSPGNSISDGPGRRNLLPSHTRGRPDTPGEDDDGYDDGDGDGDGYDDDDGDGDGDDYGYDDDDGYHEPLAARDAAATAASSPGAAPLGRRATSPLQRFSSLAPARPLKLASAAPAAERMDPFLSTEQPDINSPDLASVVPDCELDDDGAAHASHEASTDYLAGADFRQQVNELDPEEPTQPIPAFVRRSLGLSDGEHVRAAPSGHVRTGDGWADQPHVAFDDAELSRLDHDDPDALTDASHHDESYMSEHPHSPQIDDSRLSADQAGARSHADEHGQEYSYESVSEAQRRLRSPSLANPDFSRVEGITELDLSELEEDLFGSQGQHGPTYASHPYGEYAEDGENDTPLELAESDLPSAMLDQSTAEPRRPSSPAFNNRYFGDANGQQPAARSVAFHEHSDAEALHSSDNGRHDHQDADGEDADAHARFKASISSTSSLRSTHSSNSRHTYEHSTPSQTATAQGTPATTVGSASRVLGSMISQGGGSSYYDLLLETRSECQSLRTLNERLLVANDDFRQTIASLKLERDRAVLDAKSQAEVQIKRVQEFEQQRQDVLRDQIEQLRSELQTAKSAAAQISTIRASIQREKELDVLSIKKDLLALKERQLHDIRAEMLAQREETARRHRVELERERGQFRSELDDLRARLQEALDSRARLAHELEQRPPRSAARDFGQQHDALADERVEWRAREAEFEYVKEQLWILFSDSKTSSPPRSGAPAVSPGTPAKQFSRSTATAPRILEMCRSYVERNEQRMVRMRFDLSAKTEQLQSQQELFRAELQREREQLQAHHQHAIDALKRSHVSELAQQKVSLEASLALVRAEADGNRDRYEARLQQLHTGSAQDPASRQRHDKQTTTPERGAADASLSLQDLAQRFPLQIAKLRSSFEASLARKLVEMEQRHQQALAQLQAQHAQALEQQIAASEAAKAQLAEQHRADIQRVSTRLKEQCSAAYDAAIAKLKGEYLRLEAQLLARFTSEKELYVDRLERKAAAEIAAARESARVQVERDADAKQQAQIAELERMLSEAKRQSLAELKGIKEKYVSTIKRMRDELAARKEDAWRSLETEWVKRRQAMNADWLRRLDNFKAHCEAHHPTCRCTSVVASLRRQNEALLNKAQDGMDARVQSVVAPTASGSRLVVPA</sequence>
<feature type="compositionally biased region" description="Basic and acidic residues" evidence="2">
    <location>
        <begin position="445"/>
        <end position="477"/>
    </location>
</feature>